<proteinExistence type="predicted"/>
<organism evidence="2 3">
    <name type="scientific">Catellatospora bangladeshensis</name>
    <dbReference type="NCBI Taxonomy" id="310355"/>
    <lineage>
        <taxon>Bacteria</taxon>
        <taxon>Bacillati</taxon>
        <taxon>Actinomycetota</taxon>
        <taxon>Actinomycetes</taxon>
        <taxon>Micromonosporales</taxon>
        <taxon>Micromonosporaceae</taxon>
        <taxon>Catellatospora</taxon>
    </lineage>
</organism>
<accession>A0A8J3JAR3</accession>
<feature type="transmembrane region" description="Helical" evidence="1">
    <location>
        <begin position="85"/>
        <end position="104"/>
    </location>
</feature>
<evidence type="ECO:0008006" key="4">
    <source>
        <dbReference type="Google" id="ProtNLM"/>
    </source>
</evidence>
<comment type="caution">
    <text evidence="2">The sequence shown here is derived from an EMBL/GenBank/DDBJ whole genome shotgun (WGS) entry which is preliminary data.</text>
</comment>
<keyword evidence="3" id="KW-1185">Reference proteome</keyword>
<evidence type="ECO:0000313" key="2">
    <source>
        <dbReference type="EMBL" id="GIF79259.1"/>
    </source>
</evidence>
<protein>
    <recommendedName>
        <fullName evidence="4">PH domain-containing protein</fullName>
    </recommendedName>
</protein>
<keyword evidence="1" id="KW-0472">Membrane</keyword>
<evidence type="ECO:0000256" key="1">
    <source>
        <dbReference type="SAM" id="Phobius"/>
    </source>
</evidence>
<dbReference type="Proteomes" id="UP000601223">
    <property type="component" value="Unassembled WGS sequence"/>
</dbReference>
<feature type="transmembrane region" description="Helical" evidence="1">
    <location>
        <begin position="46"/>
        <end position="65"/>
    </location>
</feature>
<keyword evidence="1" id="KW-0812">Transmembrane</keyword>
<evidence type="ECO:0000313" key="3">
    <source>
        <dbReference type="Proteomes" id="UP000601223"/>
    </source>
</evidence>
<gene>
    <name evidence="2" type="ORF">Cba03nite_06080</name>
</gene>
<dbReference type="RefSeq" id="WP_203741520.1">
    <property type="nucleotide sequence ID" value="NZ_BONF01000005.1"/>
</dbReference>
<keyword evidence="1" id="KW-1133">Transmembrane helix</keyword>
<dbReference type="EMBL" id="BONF01000005">
    <property type="protein sequence ID" value="GIF79259.1"/>
    <property type="molecule type" value="Genomic_DNA"/>
</dbReference>
<reference evidence="2 3" key="1">
    <citation type="submission" date="2021-01" db="EMBL/GenBank/DDBJ databases">
        <title>Whole genome shotgun sequence of Catellatospora bangladeshensis NBRC 107357.</title>
        <authorList>
            <person name="Komaki H."/>
            <person name="Tamura T."/>
        </authorList>
    </citation>
    <scope>NUCLEOTIDE SEQUENCE [LARGE SCALE GENOMIC DNA]</scope>
    <source>
        <strain evidence="2 3">NBRC 107357</strain>
    </source>
</reference>
<sequence length="223" mass="24010">MTMPEPTPAPPSATPTLRQTVPADLPFAVQPSGAWRHIISHRRGELVVLVLLALFMLPAGVYMLLHSGETVHSNRYGNMNSGLLGGGALLLVAGLGVSLPITAARQLRQVPLAADAHGVYVRPNLDPKRVLHLPWEHIESIYVRNWHGPQLCVKPRDARIEPQFNLAKQGDASARAGVAVAQKRRMKKLGTNVHVPIATAGQTPDELLAGLRYQAAGRVPVGS</sequence>
<dbReference type="AlphaFoldDB" id="A0A8J3JAR3"/>
<name>A0A8J3JAR3_9ACTN</name>